<organism evidence="3 4">
    <name type="scientific">Duganella levis</name>
    <dbReference type="NCBI Taxonomy" id="2692169"/>
    <lineage>
        <taxon>Bacteria</taxon>
        <taxon>Pseudomonadati</taxon>
        <taxon>Pseudomonadota</taxon>
        <taxon>Betaproteobacteria</taxon>
        <taxon>Burkholderiales</taxon>
        <taxon>Oxalobacteraceae</taxon>
        <taxon>Telluria group</taxon>
        <taxon>Duganella</taxon>
    </lineage>
</organism>
<feature type="transmembrane region" description="Helical" evidence="2">
    <location>
        <begin position="115"/>
        <end position="134"/>
    </location>
</feature>
<feature type="transmembrane region" description="Helical" evidence="2">
    <location>
        <begin position="375"/>
        <end position="393"/>
    </location>
</feature>
<evidence type="ECO:0000313" key="3">
    <source>
        <dbReference type="EMBL" id="MYN28707.1"/>
    </source>
</evidence>
<dbReference type="InterPro" id="IPR039672">
    <property type="entry name" value="MFS_2"/>
</dbReference>
<reference evidence="3 4" key="1">
    <citation type="submission" date="2019-12" db="EMBL/GenBank/DDBJ databases">
        <title>Novel species isolated from a subtropical stream in China.</title>
        <authorList>
            <person name="Lu H."/>
        </authorList>
    </citation>
    <scope>NUCLEOTIDE SEQUENCE [LARGE SCALE GENOMIC DNA]</scope>
    <source>
        <strain evidence="3 4">CY42W</strain>
    </source>
</reference>
<dbReference type="RefSeq" id="WP_161056505.1">
    <property type="nucleotide sequence ID" value="NZ_WWCT01000017.1"/>
</dbReference>
<accession>A0ABW9W4M5</accession>
<sequence length="454" mass="49976">MIKSKPSNRLSWPLLVLFALPTLPMYLLRGPAFGILPALYSEHFAISLGTMSLVLLLVRIFDGFLDVGVGWATDATYDRWGGRKGWFLVGSLLTVACVFKLYVPPSDADAGYFAIWFFIAYFAWTINEIPYGAWAVDLTTDYRERSRIAVARQYFNVASGALLGLIPLLWFLPTSDMNFDALHVLAWIVAVTLPPISVLCIKYVPRGVAVFTKRHSLIDSFRAIRANRACMRFLIASAFASLGDAAGSAVGFLLLDSYLGLGGAIGMVLLQWGVAALAGVGIAEWLLKRYEKHRVFAWSALGCACCYLAFMPLRPGAPNVLFFYLMCSFAHTMFYIVIDMLPSTMVGDLADYDLMKSGVQRTAQYVSVLTFVRKATFGIGTSLSLLVLSQFGFEAKHAPYAGDALLGLRLSAFVLPMSFFLIAAVVIWSFPITARLHAVIQRRNARLGRAVAAD</sequence>
<evidence type="ECO:0000313" key="4">
    <source>
        <dbReference type="Proteomes" id="UP000642144"/>
    </source>
</evidence>
<dbReference type="SUPFAM" id="SSF103473">
    <property type="entry name" value="MFS general substrate transporter"/>
    <property type="match status" value="1"/>
</dbReference>
<feature type="transmembrane region" description="Helical" evidence="2">
    <location>
        <begin position="233"/>
        <end position="255"/>
    </location>
</feature>
<dbReference type="PANTHER" id="PTHR11328:SF28">
    <property type="entry name" value="MAJOR FACILITATOR SUPERFAMILY DOMAIN-CONTAINING PROTEIN 12"/>
    <property type="match status" value="1"/>
</dbReference>
<proteinExistence type="inferred from homology"/>
<feature type="transmembrane region" description="Helical" evidence="2">
    <location>
        <begin position="85"/>
        <end position="103"/>
    </location>
</feature>
<evidence type="ECO:0008006" key="5">
    <source>
        <dbReference type="Google" id="ProtNLM"/>
    </source>
</evidence>
<dbReference type="Proteomes" id="UP000642144">
    <property type="component" value="Unassembled WGS sequence"/>
</dbReference>
<feature type="transmembrane region" description="Helical" evidence="2">
    <location>
        <begin position="319"/>
        <end position="338"/>
    </location>
</feature>
<gene>
    <name evidence="3" type="ORF">GTP69_20105</name>
</gene>
<evidence type="ECO:0000256" key="2">
    <source>
        <dbReference type="SAM" id="Phobius"/>
    </source>
</evidence>
<feature type="transmembrane region" description="Helical" evidence="2">
    <location>
        <begin position="184"/>
        <end position="204"/>
    </location>
</feature>
<feature type="transmembrane region" description="Helical" evidence="2">
    <location>
        <begin position="413"/>
        <end position="434"/>
    </location>
</feature>
<feature type="transmembrane region" description="Helical" evidence="2">
    <location>
        <begin position="154"/>
        <end position="172"/>
    </location>
</feature>
<evidence type="ECO:0000256" key="1">
    <source>
        <dbReference type="ARBA" id="ARBA00009617"/>
    </source>
</evidence>
<protein>
    <recommendedName>
        <fullName evidence="5">MFS transporter</fullName>
    </recommendedName>
</protein>
<dbReference type="PANTHER" id="PTHR11328">
    <property type="entry name" value="MAJOR FACILITATOR SUPERFAMILY DOMAIN-CONTAINING PROTEIN"/>
    <property type="match status" value="1"/>
</dbReference>
<dbReference type="InterPro" id="IPR036259">
    <property type="entry name" value="MFS_trans_sf"/>
</dbReference>
<name>A0ABW9W4M5_9BURK</name>
<keyword evidence="2" id="KW-0812">Transmembrane</keyword>
<comment type="caution">
    <text evidence="3">The sequence shown here is derived from an EMBL/GenBank/DDBJ whole genome shotgun (WGS) entry which is preliminary data.</text>
</comment>
<feature type="transmembrane region" description="Helical" evidence="2">
    <location>
        <begin position="261"/>
        <end position="283"/>
    </location>
</feature>
<keyword evidence="4" id="KW-1185">Reference proteome</keyword>
<dbReference type="Gene3D" id="1.20.1250.20">
    <property type="entry name" value="MFS general substrate transporter like domains"/>
    <property type="match status" value="1"/>
</dbReference>
<keyword evidence="2" id="KW-0472">Membrane</keyword>
<keyword evidence="2" id="KW-1133">Transmembrane helix</keyword>
<feature type="transmembrane region" description="Helical" evidence="2">
    <location>
        <begin position="44"/>
        <end position="65"/>
    </location>
</feature>
<feature type="transmembrane region" description="Helical" evidence="2">
    <location>
        <begin position="295"/>
        <end position="313"/>
    </location>
</feature>
<dbReference type="Pfam" id="PF13347">
    <property type="entry name" value="MFS_2"/>
    <property type="match status" value="1"/>
</dbReference>
<comment type="similarity">
    <text evidence="1">Belongs to the sodium:galactoside symporter (TC 2.A.2) family.</text>
</comment>
<dbReference type="EMBL" id="WWCT01000017">
    <property type="protein sequence ID" value="MYN28707.1"/>
    <property type="molecule type" value="Genomic_DNA"/>
</dbReference>